<keyword evidence="4" id="KW-1185">Reference proteome</keyword>
<dbReference type="InterPro" id="IPR002931">
    <property type="entry name" value="Transglutaminase-like"/>
</dbReference>
<dbReference type="Gene3D" id="3.10.620.30">
    <property type="match status" value="1"/>
</dbReference>
<dbReference type="OrthoDB" id="9804023at2"/>
<dbReference type="PANTHER" id="PTHR33490:SF1">
    <property type="entry name" value="SLL1233 PROTEIN"/>
    <property type="match status" value="1"/>
</dbReference>
<dbReference type="InterPro" id="IPR018667">
    <property type="entry name" value="DUF2126"/>
</dbReference>
<dbReference type="Pfam" id="PF01841">
    <property type="entry name" value="Transglut_core"/>
    <property type="match status" value="1"/>
</dbReference>
<dbReference type="RefSeq" id="WP_124973539.1">
    <property type="nucleotide sequence ID" value="NZ_RQVS01000015.1"/>
</dbReference>
<evidence type="ECO:0000313" key="4">
    <source>
        <dbReference type="Proteomes" id="UP000274391"/>
    </source>
</evidence>
<feature type="compositionally biased region" description="Basic and acidic residues" evidence="1">
    <location>
        <begin position="1124"/>
        <end position="1133"/>
    </location>
</feature>
<dbReference type="PANTHER" id="PTHR33490">
    <property type="entry name" value="BLR5614 PROTEIN-RELATED"/>
    <property type="match status" value="1"/>
</dbReference>
<comment type="caution">
    <text evidence="3">The sequence shown here is derived from an EMBL/GenBank/DDBJ whole genome shotgun (WGS) entry which is preliminary data.</text>
</comment>
<sequence>MTIRVALQHRTTYTFDEPVKVFPHTVRLRPAAHSRTPVTSYSLTVEPADHFINWQQDPFGNWLARLVFPNPAEELSITVDLVADMTVINPFDFFVEDYASRFPFAYPDDLAASLAPYRSDVESALVDGWIERNISIPEDGPPIVDFLVDLNRRIRDDVDYTVRMEAGVQTPDETITRALGSCRDSAWLLVAVLRRLGLAARFVSGYLVQLTSDVESLDGPSGPAEDFTDLHAWAEVFVPGAGWVGLDATSGLFAGEGHIPLSCTPSPSAAAPISGATAPVGVSFSFSNEVTRVHEDPRVTKPYSDSEWERVDALGVHLDGILAEADVRLTMGGEPTFVSLDDATTPQWNGAADGPEKRQLAQDLADRLRTRLSPLGLVHHGQGKWYPGEPLPRWQIALTWRTDGEPIWRDQTLLASPWNEPVVEPGSAEATATVAALAAEIAKGMGVDPSFVIAAYEDALAEALREAMAPQGERPGIDPEERPADAAARANLVEQLDEPGDARAQVVPLFRVPDEDAWGTAMWRPRRRELYLVAGDSPAGYRLPLSSIAWSEPPSEEERDLTHGFEPLASTPDAPQPAQVLDIEDAPRHALVVEEREGRYFVFLPPLTALEHALELISAIENAAAATGAPVVIEGYPLPTDERVQTMSVTPDPGVIEVNTPPTSDWPSLRDLTFGLYEDARLSRLITEKFDLDGTHTGTGGGNHFTLGGATPADSPLLRRPDLLRSLITYWQHHPALSYVFSGRFIGPTSQAPRVDEGRAETLYELEIAFAELERIAPAEFAEVGGLLRNLLTDTTGNTHRAEFCIDKLYEPFGPARGRLGLLEMRAFEMPPHPRMALVQALLIRALVAKFWHEPYRRDLVRWGTRLHDRYLLPDYAAADLHDVIADVNDYLATTGTELRMDPAWFDAFLEFRFPRIGEARIDGVDLELRHAIEPWHVLGEEATATGTSRYVDSSVERVQLRATGLIEGRHRVTCNGVPVPLHELRTGTVIGGVRYRAWAPSSSLHPTMGVHSPLVFDLVDTWNGRSLGGFTYHVVHPGGRTYERPPVNAVEAESRRSNRFETLGLSGGVLEQARPEGTGMLETDHREYPYTLDLRRFLPGSNAAREAGDELEVEVPTTGPEPDEPHQRIQIG</sequence>
<dbReference type="Proteomes" id="UP000274391">
    <property type="component" value="Unassembled WGS sequence"/>
</dbReference>
<dbReference type="Pfam" id="PF09899">
    <property type="entry name" value="DUF2126"/>
    <property type="match status" value="1"/>
</dbReference>
<feature type="domain" description="Transglutaminase-like" evidence="2">
    <location>
        <begin position="174"/>
        <end position="250"/>
    </location>
</feature>
<dbReference type="SMART" id="SM00460">
    <property type="entry name" value="TGc"/>
    <property type="match status" value="1"/>
</dbReference>
<dbReference type="SUPFAM" id="SSF54001">
    <property type="entry name" value="Cysteine proteinases"/>
    <property type="match status" value="1"/>
</dbReference>
<accession>A0A3P3VSU9</accession>
<protein>
    <submittedName>
        <fullName evidence="3">Transglutaminase family protein</fullName>
    </submittedName>
</protein>
<feature type="region of interest" description="Disordered" evidence="1">
    <location>
        <begin position="1100"/>
        <end position="1133"/>
    </location>
</feature>
<dbReference type="Pfam" id="PF08379">
    <property type="entry name" value="Bact_transglu_N"/>
    <property type="match status" value="1"/>
</dbReference>
<gene>
    <name evidence="3" type="ORF">EG850_11285</name>
</gene>
<evidence type="ECO:0000256" key="1">
    <source>
        <dbReference type="SAM" id="MobiDB-lite"/>
    </source>
</evidence>
<evidence type="ECO:0000313" key="3">
    <source>
        <dbReference type="EMBL" id="RRJ85872.1"/>
    </source>
</evidence>
<reference evidence="3 4" key="1">
    <citation type="submission" date="2018-11" db="EMBL/GenBank/DDBJ databases">
        <title>YIM 102482-1 draft genome.</title>
        <authorList>
            <person name="Li G."/>
            <person name="Jiang Y."/>
        </authorList>
    </citation>
    <scope>NUCLEOTIDE SEQUENCE [LARGE SCALE GENOMIC DNA]</scope>
    <source>
        <strain evidence="3 4">YIM 102482-1</strain>
    </source>
</reference>
<name>A0A3P3VSU9_9MICO</name>
<dbReference type="InterPro" id="IPR038765">
    <property type="entry name" value="Papain-like_cys_pep_sf"/>
</dbReference>
<dbReference type="AlphaFoldDB" id="A0A3P3VSU9"/>
<proteinExistence type="predicted"/>
<organism evidence="3 4">
    <name type="scientific">Gulosibacter macacae</name>
    <dbReference type="NCBI Taxonomy" id="2488791"/>
    <lineage>
        <taxon>Bacteria</taxon>
        <taxon>Bacillati</taxon>
        <taxon>Actinomycetota</taxon>
        <taxon>Actinomycetes</taxon>
        <taxon>Micrococcales</taxon>
        <taxon>Microbacteriaceae</taxon>
        <taxon>Gulosibacter</taxon>
    </lineage>
</organism>
<dbReference type="InterPro" id="IPR013589">
    <property type="entry name" value="Bac_transglu_N"/>
</dbReference>
<evidence type="ECO:0000259" key="2">
    <source>
        <dbReference type="SMART" id="SM00460"/>
    </source>
</evidence>
<dbReference type="EMBL" id="RQVS01000015">
    <property type="protein sequence ID" value="RRJ85872.1"/>
    <property type="molecule type" value="Genomic_DNA"/>
</dbReference>
<feature type="region of interest" description="Disordered" evidence="1">
    <location>
        <begin position="552"/>
        <end position="576"/>
    </location>
</feature>